<feature type="region of interest" description="Disordered" evidence="1">
    <location>
        <begin position="28"/>
        <end position="50"/>
    </location>
</feature>
<protein>
    <submittedName>
        <fullName evidence="3">Uncharacterized protein</fullName>
    </submittedName>
</protein>
<organism evidence="3 4">
    <name type="scientific">Dimargaris cristalligena</name>
    <dbReference type="NCBI Taxonomy" id="215637"/>
    <lineage>
        <taxon>Eukaryota</taxon>
        <taxon>Fungi</taxon>
        <taxon>Fungi incertae sedis</taxon>
        <taxon>Zoopagomycota</taxon>
        <taxon>Kickxellomycotina</taxon>
        <taxon>Dimargaritomycetes</taxon>
        <taxon>Dimargaritales</taxon>
        <taxon>Dimargaritaceae</taxon>
        <taxon>Dimargaris</taxon>
    </lineage>
</organism>
<dbReference type="EMBL" id="ML002225">
    <property type="protein sequence ID" value="RKP40111.1"/>
    <property type="molecule type" value="Genomic_DNA"/>
</dbReference>
<gene>
    <name evidence="3" type="ORF">BJ085DRAFT_36391</name>
</gene>
<evidence type="ECO:0000256" key="1">
    <source>
        <dbReference type="SAM" id="MobiDB-lite"/>
    </source>
</evidence>
<feature type="signal peptide" evidence="2">
    <location>
        <begin position="1"/>
        <end position="24"/>
    </location>
</feature>
<keyword evidence="4" id="KW-1185">Reference proteome</keyword>
<name>A0A4Q0A3E3_9FUNG</name>
<evidence type="ECO:0000256" key="2">
    <source>
        <dbReference type="SAM" id="SignalP"/>
    </source>
</evidence>
<accession>A0A4Q0A3E3</accession>
<feature type="compositionally biased region" description="Acidic residues" evidence="1">
    <location>
        <begin position="40"/>
        <end position="50"/>
    </location>
</feature>
<sequence>MQFKLSTVALLALALAMTVSVVRAQDDFTSDDSNAPASEADYEPTADSDESGFVDRRAWYGPADYPNYEGGYLVRRDLGSGYGGLSGLGGIGGISSGGYGGGYGGAGGHGGSVCSSCGQKSDGGHDSLLNNFGYIPSIRATNTRTNAKVLKDQKLAFAKLNKKKIKANSKLAVKA</sequence>
<reference evidence="4" key="1">
    <citation type="journal article" date="2018" name="Nat. Microbiol.">
        <title>Leveraging single-cell genomics to expand the fungal tree of life.</title>
        <authorList>
            <person name="Ahrendt S.R."/>
            <person name="Quandt C.A."/>
            <person name="Ciobanu D."/>
            <person name="Clum A."/>
            <person name="Salamov A."/>
            <person name="Andreopoulos B."/>
            <person name="Cheng J.F."/>
            <person name="Woyke T."/>
            <person name="Pelin A."/>
            <person name="Henrissat B."/>
            <person name="Reynolds N.K."/>
            <person name="Benny G.L."/>
            <person name="Smith M.E."/>
            <person name="James T.Y."/>
            <person name="Grigoriev I.V."/>
        </authorList>
    </citation>
    <scope>NUCLEOTIDE SEQUENCE [LARGE SCALE GENOMIC DNA]</scope>
    <source>
        <strain evidence="4">RSA 468</strain>
    </source>
</reference>
<dbReference type="Proteomes" id="UP000268162">
    <property type="component" value="Unassembled WGS sequence"/>
</dbReference>
<proteinExistence type="predicted"/>
<evidence type="ECO:0000313" key="4">
    <source>
        <dbReference type="Proteomes" id="UP000268162"/>
    </source>
</evidence>
<keyword evidence="2" id="KW-0732">Signal</keyword>
<dbReference type="AlphaFoldDB" id="A0A4Q0A3E3"/>
<feature type="chain" id="PRO_5020972174" evidence="2">
    <location>
        <begin position="25"/>
        <end position="175"/>
    </location>
</feature>
<evidence type="ECO:0000313" key="3">
    <source>
        <dbReference type="EMBL" id="RKP40111.1"/>
    </source>
</evidence>